<protein>
    <recommendedName>
        <fullName evidence="6">Translocation and assembly module TamB C-terminal domain-containing protein</fullName>
    </recommendedName>
</protein>
<dbReference type="PANTHER" id="PTHR36985:SF1">
    <property type="entry name" value="TRANSLOCATION AND ASSEMBLY MODULE SUBUNIT TAMB"/>
    <property type="match status" value="1"/>
</dbReference>
<evidence type="ECO:0000256" key="4">
    <source>
        <dbReference type="ARBA" id="ARBA00023136"/>
    </source>
</evidence>
<keyword evidence="2 5" id="KW-0812">Transmembrane</keyword>
<evidence type="ECO:0000256" key="1">
    <source>
        <dbReference type="ARBA" id="ARBA00004167"/>
    </source>
</evidence>
<evidence type="ECO:0000256" key="2">
    <source>
        <dbReference type="ARBA" id="ARBA00022692"/>
    </source>
</evidence>
<feature type="domain" description="Translocation and assembly module TamB C-terminal" evidence="6">
    <location>
        <begin position="1170"/>
        <end position="1563"/>
    </location>
</feature>
<dbReference type="PANTHER" id="PTHR36985">
    <property type="entry name" value="TRANSLOCATION AND ASSEMBLY MODULE SUBUNIT TAMB"/>
    <property type="match status" value="1"/>
</dbReference>
<evidence type="ECO:0000256" key="3">
    <source>
        <dbReference type="ARBA" id="ARBA00022989"/>
    </source>
</evidence>
<evidence type="ECO:0000313" key="8">
    <source>
        <dbReference type="Proteomes" id="UP000541425"/>
    </source>
</evidence>
<name>A0A7W5YF35_9BACT</name>
<feature type="transmembrane region" description="Helical" evidence="5">
    <location>
        <begin position="12"/>
        <end position="34"/>
    </location>
</feature>
<reference evidence="7 8" key="1">
    <citation type="submission" date="2020-08" db="EMBL/GenBank/DDBJ databases">
        <title>Genomic Encyclopedia of Type Strains, Phase IV (KMG-IV): sequencing the most valuable type-strain genomes for metagenomic binning, comparative biology and taxonomic classification.</title>
        <authorList>
            <person name="Goeker M."/>
        </authorList>
    </citation>
    <scope>NUCLEOTIDE SEQUENCE [LARGE SCALE GENOMIC DNA]</scope>
    <source>
        <strain evidence="7 8">DSM 22548</strain>
    </source>
</reference>
<accession>A0A7W5YF35</accession>
<dbReference type="InterPro" id="IPR007452">
    <property type="entry name" value="TamB_C"/>
</dbReference>
<comment type="subcellular location">
    <subcellularLocation>
        <location evidence="1">Membrane</location>
        <topology evidence="1">Single-pass membrane protein</topology>
    </subcellularLocation>
</comment>
<organism evidence="7 8">
    <name type="scientific">Alloprevotella rava</name>
    <dbReference type="NCBI Taxonomy" id="671218"/>
    <lineage>
        <taxon>Bacteria</taxon>
        <taxon>Pseudomonadati</taxon>
        <taxon>Bacteroidota</taxon>
        <taxon>Bacteroidia</taxon>
        <taxon>Bacteroidales</taxon>
        <taxon>Prevotellaceae</taxon>
        <taxon>Alloprevotella</taxon>
    </lineage>
</organism>
<comment type="caution">
    <text evidence="7">The sequence shown here is derived from an EMBL/GenBank/DDBJ whole genome shotgun (WGS) entry which is preliminary data.</text>
</comment>
<keyword evidence="3 5" id="KW-1133">Transmembrane helix</keyword>
<proteinExistence type="predicted"/>
<evidence type="ECO:0000256" key="5">
    <source>
        <dbReference type="SAM" id="Phobius"/>
    </source>
</evidence>
<gene>
    <name evidence="7" type="ORF">FHS60_000243</name>
</gene>
<dbReference type="RefSeq" id="WP_221189614.1">
    <property type="nucleotide sequence ID" value="NZ_JACICA010000001.1"/>
</dbReference>
<evidence type="ECO:0000313" key="7">
    <source>
        <dbReference type="EMBL" id="MBB3701801.1"/>
    </source>
</evidence>
<evidence type="ECO:0000259" key="6">
    <source>
        <dbReference type="Pfam" id="PF04357"/>
    </source>
</evidence>
<keyword evidence="4 5" id="KW-0472">Membrane</keyword>
<dbReference type="Proteomes" id="UP000541425">
    <property type="component" value="Unassembled WGS sequence"/>
</dbReference>
<dbReference type="Pfam" id="PF04357">
    <property type="entry name" value="TamB"/>
    <property type="match status" value="1"/>
</dbReference>
<sequence>MPKSNKLRKIGKVALWVVCTPIVLFLILALLVYLPPVQNFIVQRVCTHFSETTGVQFSVDNVRLAFPLDLNVNGVKAVQKGDTLLNARTVRLNLEMLPLFHGQANVSGIELDASRIDTKNYISNTRIKGVVGHLTAETKGVNWQKQDVHVQLAQLRNSDITVALADSALDDTTTTKSHWRIRVDEVSLENVKARVALAGALPITSPQKAHHTIWVAAQLKKAVLTDGDFDTDKAYYAFRSLNIKKGNVAYTPNGADGTWTPKNPIPAIPADRQRNHKDSVRIAYTYTDNVAALERWSPFPVETIGRGKQWKFRTASSNSTTLQKPTKPFDPTNVVVTGLNAQIDTLSYNRAGVLRLGVRHVALQEQCGFAVKELSGAVYLDSTHIVLPALNLKTPYSSLRATVNLPFSAFNKGSRASVSLNLVATLGAPDVKNLARGYLPARYLRLYPNRTLSLNGRFSGNLAHIVFQNASIKLPGILTFNGNGRLDGITGKTPSAKMIFSLRTGAALPSLFRNILPDVAKTVSIPATLGMKGNLSFRGTDYQLNTNLATGRGNAQVKACVNLQTEAFDVRVNARQLALQQFLPNMGLSAFSGTLSARSRSFDVLSPRAGLTMDARVRSFNYANYDLSGLSITVRQQGSTSNAQFSINNALLTGKGTLQATLGRDISGRLSSNFEKIDFRRLGLTADTVQGGGQIDMHFRTNRAFTAYSASGRFTDLLAMTPNRGFTPGDIDFSFGTGNDSTHVFATSGDMVLRLGTRGNVDRLVPRLTRFFHQFEKQLAHRQLNQEALKSELPVMNFHFEAARTNFVSDYLRIKGYQFRTAYIDLHAHPLSGLSGLIRADSITTGKLLLDSVNLVISQDTSGVVIDGGVRNYTRRNPNKFNAQLHGYILSQGAGIQAKFFDADGDKGFDVGLRADVLQDGINIVLYPEQPVLAYRSFSINKDNYIFLGNNKQIRADVNLTADDGTGLKIYSTATDSVNDITLSVNNVNLGELSNVLPFLPKMQGLLSGDIHFFDDHKNISAMGSLQANSFAFDGTRLGQIGADVTYLPKSNGEHYASAFISSGGIEVLEAEGTYADRSGEFNVKGNLHDFPMPMLNAFLEGTDIALRGKAGGDFTLQGTAKNPILNGSLDVDSGHVYSDVYGFDFRMEEKPVAINNSKVHFENYNLYSTGKNPLVLNGDIDISNTSKVSLDFNVKANDFELINTQRKRNSLVFGKVYADCQGTLKGTADNLSIRGRLDILDNTNMTYILKDSPVSVDNRLEDLVKFTNFTDPEEEIELEEQASSSYDLALGINVNEGAHFNCLLSEDGQNYANIEGGGNLTFRITHQGDMRLTGRLTASSGEMKYELPVIPLRTFKLVEGSTIDFTGDPTNPRLNVTALERMKVLVTENEQQRSVAFDVGVSITNTLDKMGLEFTIAAPEDLSVQNQLAAMSKEQRNKAAVAMMATGMYLTDSSSMKSGFKANNALNAFLQNEIQNIAGNALKSVDLSVGVETGTSLVGTQTTDYSFQFAKRFWDDRIRVIIGGRVSAGKNADNRAESIINNVSVEYRMNQGATRYLRVFYDRDQQDPLEGQLTKTGLGYSVRKKTDKFGDLFIFWRKKEKK</sequence>
<dbReference type="GO" id="GO:0009306">
    <property type="term" value="P:protein secretion"/>
    <property type="evidence" value="ECO:0007669"/>
    <property type="project" value="InterPro"/>
</dbReference>
<dbReference type="EMBL" id="JACICA010000001">
    <property type="protein sequence ID" value="MBB3701801.1"/>
    <property type="molecule type" value="Genomic_DNA"/>
</dbReference>
<dbReference type="GO" id="GO:0005886">
    <property type="term" value="C:plasma membrane"/>
    <property type="evidence" value="ECO:0007669"/>
    <property type="project" value="InterPro"/>
</dbReference>